<dbReference type="GO" id="GO:0016740">
    <property type="term" value="F:transferase activity"/>
    <property type="evidence" value="ECO:0007669"/>
    <property type="project" value="UniProtKB-KW"/>
</dbReference>
<accession>A0A4P7IE60</accession>
<dbReference type="RefSeq" id="WP_135267495.1">
    <property type="nucleotide sequence ID" value="NZ_CP038436.1"/>
</dbReference>
<evidence type="ECO:0000256" key="1">
    <source>
        <dbReference type="SAM" id="MobiDB-lite"/>
    </source>
</evidence>
<dbReference type="KEGG" id="nsn:EXE58_08595"/>
<dbReference type="SUPFAM" id="SSF53448">
    <property type="entry name" value="Nucleotide-diphospho-sugar transferases"/>
    <property type="match status" value="1"/>
</dbReference>
<sequence length="606" mass="65521">MTTKKAATLDSERHPLHDLRLPGPTLVLVDDTDSLALDALRGIEDVTGLNAEVTGASSLSGPSRGWGSVLVVAADRARLRRLASGVPQLGQCRAVACWLTETPVPWVLVPRPEWPVMTHLTARTAGTRGVLCVVRFDAGARAQRVVMEMARQAAGPGETAHGGLVTAYAGRAAAPGLDPRSLHLDAVADAGSSERDVPPDVVLAPEGARGSVEPHHVIDRPPTVVTDPGPDPYDERVFHPIGFRKDWDLPVVELATLTRGPVTEAVIERARPHQGVRVDAGLIATADLLALAASGVPLEVWGRPEVAPPLATALRSQVDLDDPLRREEHSLACRRATFDAHSTLAWRSTLADRAGVRHVGLPPVSALLSTKRPEMLDFALRQVARQRGADIELVLACHGFEADPDVVRRALGDLPHQVLTFDSDTFFGDVLTGAARAASAEVVLKIDDDDWYSPDAVHDLLMARRFSGADVVGMPAEFVYLEETDTTVRRNHPSELFARFVAGGTMLLDRGLLRSLGDFRRVRRYVDAQLLAGVEAAGGRIYRTHGLGYVLRRGSGGHTWQRDAEEFRRAEILDSEWSGFAPSRTMEVLDADLPAAGRIVQDVRGE</sequence>
<evidence type="ECO:0000313" key="2">
    <source>
        <dbReference type="EMBL" id="QBX55504.1"/>
    </source>
</evidence>
<dbReference type="CDD" id="cd00761">
    <property type="entry name" value="Glyco_tranf_GTA_type"/>
    <property type="match status" value="1"/>
</dbReference>
<organism evidence="2 3">
    <name type="scientific">Nocardioides seonyuensis</name>
    <dbReference type="NCBI Taxonomy" id="2518371"/>
    <lineage>
        <taxon>Bacteria</taxon>
        <taxon>Bacillati</taxon>
        <taxon>Actinomycetota</taxon>
        <taxon>Actinomycetes</taxon>
        <taxon>Propionibacteriales</taxon>
        <taxon>Nocardioidaceae</taxon>
        <taxon>Nocardioides</taxon>
    </lineage>
</organism>
<gene>
    <name evidence="2" type="ORF">EXE58_08595</name>
</gene>
<dbReference type="Proteomes" id="UP000294853">
    <property type="component" value="Chromosome"/>
</dbReference>
<dbReference type="AlphaFoldDB" id="A0A4P7IE60"/>
<evidence type="ECO:0000313" key="3">
    <source>
        <dbReference type="Proteomes" id="UP000294853"/>
    </source>
</evidence>
<proteinExistence type="predicted"/>
<dbReference type="EMBL" id="CP038436">
    <property type="protein sequence ID" value="QBX55504.1"/>
    <property type="molecule type" value="Genomic_DNA"/>
</dbReference>
<name>A0A4P7IE60_9ACTN</name>
<dbReference type="Gene3D" id="3.90.550.10">
    <property type="entry name" value="Spore Coat Polysaccharide Biosynthesis Protein SpsA, Chain A"/>
    <property type="match status" value="1"/>
</dbReference>
<reference evidence="2 3" key="1">
    <citation type="submission" date="2019-03" db="EMBL/GenBank/DDBJ databases">
        <title>Three New Species of Nocardioides, Nocardioides euryhalodurans sp. nov., Nocardioides seonyuensis sp. nov. and Nocardioides eburneoflavus sp. nov. Iolated from Soil.</title>
        <authorList>
            <person name="Roh S.G."/>
            <person name="Lee C."/>
            <person name="Kim M.-K."/>
            <person name="Kim S.B."/>
        </authorList>
    </citation>
    <scope>NUCLEOTIDE SEQUENCE [LARGE SCALE GENOMIC DNA]</scope>
    <source>
        <strain evidence="2 3">MMS17-SY207-3</strain>
    </source>
</reference>
<keyword evidence="3" id="KW-1185">Reference proteome</keyword>
<feature type="region of interest" description="Disordered" evidence="1">
    <location>
        <begin position="212"/>
        <end position="231"/>
    </location>
</feature>
<dbReference type="OrthoDB" id="6713581at2"/>
<protein>
    <submittedName>
        <fullName evidence="2">Glycosyltransferase family 2 protein</fullName>
    </submittedName>
</protein>
<keyword evidence="2" id="KW-0808">Transferase</keyword>
<dbReference type="InterPro" id="IPR029044">
    <property type="entry name" value="Nucleotide-diphossugar_trans"/>
</dbReference>